<dbReference type="SUPFAM" id="SSF48208">
    <property type="entry name" value="Six-hairpin glycosidases"/>
    <property type="match status" value="1"/>
</dbReference>
<keyword evidence="2" id="KW-0378">Hydrolase</keyword>
<dbReference type="Proteomes" id="UP000033869">
    <property type="component" value="Unassembled WGS sequence"/>
</dbReference>
<comment type="caution">
    <text evidence="2">The sequence shown here is derived from an EMBL/GenBank/DDBJ whole genome shotgun (WGS) entry which is preliminary data.</text>
</comment>
<evidence type="ECO:0000313" key="2">
    <source>
        <dbReference type="EMBL" id="KKS08817.1"/>
    </source>
</evidence>
<dbReference type="GO" id="GO:0004553">
    <property type="term" value="F:hydrolase activity, hydrolyzing O-glycosyl compounds"/>
    <property type="evidence" value="ECO:0007669"/>
    <property type="project" value="UniProtKB-ARBA"/>
</dbReference>
<evidence type="ECO:0000259" key="1">
    <source>
        <dbReference type="Pfam" id="PF00723"/>
    </source>
</evidence>
<sequence>MNQLSALLESSKQVIRDCSLENGAIVAANSFMPYYPKEAKNYLYVWPRDAAFTCLAAEKLGIDNIEQPFFDWLANRAEGWDKTGLFYEKYYVNGLQALSRFQPDQNGLILFIVSRYLQTHPELKEKYQKLVEDTAFGLTKTWRNSSFSIPTNDLWEERMTYPDIEENFSYSLASCITGLRSANEAFPNKIFEETSVEMEKTLLGSAKSLGFFSRSFGKLNDERIDASLLGLIWPFQIIESSSEIARKTVDLIMERLVKNDGVYRYEHDEYDGWMLNTGHRKKGAGYWPLLNFWLSIVLSQMNRKDESMRYFQKVLADLNGKQYIPEQIFDNNIQVSVLPLCWSHSMFVMAAEELEVI</sequence>
<dbReference type="AlphaFoldDB" id="A0A0G0W9T4"/>
<organism evidence="2 3">
    <name type="scientific">candidate division CPR2 bacterium GW2011_GWC1_41_48</name>
    <dbReference type="NCBI Taxonomy" id="1618344"/>
    <lineage>
        <taxon>Bacteria</taxon>
        <taxon>Bacteria division CPR2</taxon>
    </lineage>
</organism>
<reference evidence="2 3" key="1">
    <citation type="journal article" date="2015" name="Nature">
        <title>rRNA introns, odd ribosomes, and small enigmatic genomes across a large radiation of phyla.</title>
        <authorList>
            <person name="Brown C.T."/>
            <person name="Hug L.A."/>
            <person name="Thomas B.C."/>
            <person name="Sharon I."/>
            <person name="Castelle C.J."/>
            <person name="Singh A."/>
            <person name="Wilkins M.J."/>
            <person name="Williams K.H."/>
            <person name="Banfield J.F."/>
        </authorList>
    </citation>
    <scope>NUCLEOTIDE SEQUENCE [LARGE SCALE GENOMIC DNA]</scope>
</reference>
<protein>
    <submittedName>
        <fullName evidence="2">Glucoamylase and related glycosyl hydrolase</fullName>
    </submittedName>
</protein>
<accession>A0A0G0W9T4</accession>
<dbReference type="PANTHER" id="PTHR31616:SF0">
    <property type="entry name" value="GLUCAN 1,4-ALPHA-GLUCOSIDASE"/>
    <property type="match status" value="1"/>
</dbReference>
<evidence type="ECO:0000313" key="3">
    <source>
        <dbReference type="Proteomes" id="UP000033869"/>
    </source>
</evidence>
<proteinExistence type="predicted"/>
<dbReference type="InterPro" id="IPR008928">
    <property type="entry name" value="6-hairpin_glycosidase_sf"/>
</dbReference>
<feature type="domain" description="GH15-like" evidence="1">
    <location>
        <begin position="22"/>
        <end position="320"/>
    </location>
</feature>
<dbReference type="InterPro" id="IPR011613">
    <property type="entry name" value="GH15-like"/>
</dbReference>
<dbReference type="GO" id="GO:0005975">
    <property type="term" value="P:carbohydrate metabolic process"/>
    <property type="evidence" value="ECO:0007669"/>
    <property type="project" value="InterPro"/>
</dbReference>
<dbReference type="PANTHER" id="PTHR31616">
    <property type="entry name" value="TREHALASE"/>
    <property type="match status" value="1"/>
</dbReference>
<dbReference type="InterPro" id="IPR012341">
    <property type="entry name" value="6hp_glycosidase-like_sf"/>
</dbReference>
<name>A0A0G0W9T4_UNCC2</name>
<dbReference type="Pfam" id="PF00723">
    <property type="entry name" value="Glyco_hydro_15"/>
    <property type="match status" value="1"/>
</dbReference>
<dbReference type="EMBL" id="LCBL01000004">
    <property type="protein sequence ID" value="KKS08817.1"/>
    <property type="molecule type" value="Genomic_DNA"/>
</dbReference>
<dbReference type="Gene3D" id="1.50.10.10">
    <property type="match status" value="1"/>
</dbReference>
<gene>
    <name evidence="2" type="ORF">UU65_C0004G0028</name>
</gene>